<keyword evidence="2" id="KW-1185">Reference proteome</keyword>
<evidence type="ECO:0000313" key="2">
    <source>
        <dbReference type="Proteomes" id="UP000479710"/>
    </source>
</evidence>
<proteinExistence type="predicted"/>
<dbReference type="AlphaFoldDB" id="A0A6G1BJZ7"/>
<protein>
    <submittedName>
        <fullName evidence="1">Uncharacterized protein</fullName>
    </submittedName>
</protein>
<comment type="caution">
    <text evidence="1">The sequence shown here is derived from an EMBL/GenBank/DDBJ whole genome shotgun (WGS) entry which is preliminary data.</text>
</comment>
<sequence length="87" mass="9320">MEIGIRPWYLCASVREKGDTTVCESDAVAASCALPMGIFKQPQHRLYGSRASIVGRTTTMQGGGCGDEEVGARPGWWGWGGAEEVET</sequence>
<reference evidence="1 2" key="1">
    <citation type="submission" date="2019-11" db="EMBL/GenBank/DDBJ databases">
        <title>Whole genome sequence of Oryza granulata.</title>
        <authorList>
            <person name="Li W."/>
        </authorList>
    </citation>
    <scope>NUCLEOTIDE SEQUENCE [LARGE SCALE GENOMIC DNA]</scope>
    <source>
        <strain evidence="2">cv. Menghai</strain>
        <tissue evidence="1">Leaf</tissue>
    </source>
</reference>
<dbReference type="EMBL" id="SPHZ02000012">
    <property type="protein sequence ID" value="KAF0887743.1"/>
    <property type="molecule type" value="Genomic_DNA"/>
</dbReference>
<accession>A0A6G1BJZ7</accession>
<name>A0A6G1BJZ7_9ORYZ</name>
<evidence type="ECO:0000313" key="1">
    <source>
        <dbReference type="EMBL" id="KAF0887743.1"/>
    </source>
</evidence>
<organism evidence="1 2">
    <name type="scientific">Oryza meyeriana var. granulata</name>
    <dbReference type="NCBI Taxonomy" id="110450"/>
    <lineage>
        <taxon>Eukaryota</taxon>
        <taxon>Viridiplantae</taxon>
        <taxon>Streptophyta</taxon>
        <taxon>Embryophyta</taxon>
        <taxon>Tracheophyta</taxon>
        <taxon>Spermatophyta</taxon>
        <taxon>Magnoliopsida</taxon>
        <taxon>Liliopsida</taxon>
        <taxon>Poales</taxon>
        <taxon>Poaceae</taxon>
        <taxon>BOP clade</taxon>
        <taxon>Oryzoideae</taxon>
        <taxon>Oryzeae</taxon>
        <taxon>Oryzinae</taxon>
        <taxon>Oryza</taxon>
        <taxon>Oryza meyeriana</taxon>
    </lineage>
</organism>
<dbReference type="Proteomes" id="UP000479710">
    <property type="component" value="Unassembled WGS sequence"/>
</dbReference>
<gene>
    <name evidence="1" type="ORF">E2562_003976</name>
</gene>